<dbReference type="RefSeq" id="WP_209473835.1">
    <property type="nucleotide sequence ID" value="NZ_CP053383.1"/>
</dbReference>
<feature type="domain" description="GmrSD restriction endonucleases N-terminal" evidence="1">
    <location>
        <begin position="12"/>
        <end position="227"/>
    </location>
</feature>
<protein>
    <submittedName>
        <fullName evidence="2">DUF262 domain-containing protein</fullName>
    </submittedName>
</protein>
<keyword evidence="3" id="KW-1185">Reference proteome</keyword>
<dbReference type="InterPro" id="IPR004919">
    <property type="entry name" value="GmrSD_N"/>
</dbReference>
<dbReference type="PANTHER" id="PTHR37292">
    <property type="entry name" value="VNG6097C"/>
    <property type="match status" value="1"/>
</dbReference>
<accession>A0ABX7WIR2</accession>
<evidence type="ECO:0000313" key="2">
    <source>
        <dbReference type="EMBL" id="QTP60323.1"/>
    </source>
</evidence>
<dbReference type="PANTHER" id="PTHR37292:SF2">
    <property type="entry name" value="DUF262 DOMAIN-CONTAINING PROTEIN"/>
    <property type="match status" value="1"/>
</dbReference>
<evidence type="ECO:0000259" key="1">
    <source>
        <dbReference type="Pfam" id="PF03235"/>
    </source>
</evidence>
<reference evidence="2 3" key="1">
    <citation type="journal article" date="2021" name="Front. Microbiol.">
        <title>Aerobic Denitrification and Heterotrophic Sulfur Oxidation in the Genus Halomonas Revealed by Six Novel Species Characterizations and Genome-Based Analysis.</title>
        <authorList>
            <person name="Wang L."/>
            <person name="Shao Z."/>
        </authorList>
    </citation>
    <scope>NUCLEOTIDE SEQUENCE [LARGE SCALE GENOMIC DNA]</scope>
    <source>
        <strain evidence="2 3">MCCC 1A13718</strain>
    </source>
</reference>
<proteinExistence type="predicted"/>
<organism evidence="2 3">
    <name type="scientific">Halomonas sulfidivorans</name>
    <dbReference type="NCBI Taxonomy" id="2733488"/>
    <lineage>
        <taxon>Bacteria</taxon>
        <taxon>Pseudomonadati</taxon>
        <taxon>Pseudomonadota</taxon>
        <taxon>Gammaproteobacteria</taxon>
        <taxon>Oceanospirillales</taxon>
        <taxon>Halomonadaceae</taxon>
        <taxon>Halomonas</taxon>
    </lineage>
</organism>
<evidence type="ECO:0000313" key="3">
    <source>
        <dbReference type="Proteomes" id="UP000671845"/>
    </source>
</evidence>
<dbReference type="Pfam" id="PF03235">
    <property type="entry name" value="GmrSD_N"/>
    <property type="match status" value="1"/>
</dbReference>
<name>A0ABX7WIR2_9GAMM</name>
<dbReference type="Proteomes" id="UP000671845">
    <property type="component" value="Chromosome"/>
</dbReference>
<dbReference type="EMBL" id="CP053383">
    <property type="protein sequence ID" value="QTP60323.1"/>
    <property type="molecule type" value="Genomic_DNA"/>
</dbReference>
<gene>
    <name evidence="2" type="ORF">HNO53_17345</name>
</gene>
<sequence length="500" mass="57848">MEFQNSQYTIDKILNRVRTSKLALPDFQRDFVWSPGRVAELLDSISRQWPIGALLLLEGPQQFASRSINCGPFIEKNSEPSFILDGQQRITALYHAVYDVSDYCYYVDFKILNQEKEEYIRWERRDKFTKLYPSTKERALAQIALISDLWELQDFYSWISYVEDENEKIKLVQARDTRLSGLQSKVYKVMAIELEQGIDLEALSRIFETLNRTGVRLNAFDLMVASLYPSGFHLRDEWENALSYYEIIRKISPDALEILKLTSLVVRETVGRKYSKGVRQGDILSIDRSLIINNWPTSLELYAKALEYCRNNFGITTGNLVPYWSMILGVAAWLLKGEEDDRLISQWWTSRLSTLYFSQAANTRIVSDFEEICNGTIRTNIQDENLREILLEPAKRHSSLMKGIAGLLIRNGATDILTEEPLTSTEEISFMAYEDGKIRKLTQQDGLARLFILSKTSFDKIRKGLDIDKNNHAHMDSLKRQNAKNDYAERANFIIDLLQS</sequence>